<feature type="transmembrane region" description="Helical" evidence="8">
    <location>
        <begin position="188"/>
        <end position="209"/>
    </location>
</feature>
<accession>A0A6G1QYL9</accession>
<dbReference type="PANTHER" id="PTHR23409:SF19">
    <property type="entry name" value="RIBONUCLEOSIDE-DIPHOSPHATE REDUCTASE SUBUNIT M2 B"/>
    <property type="match status" value="1"/>
</dbReference>
<dbReference type="InterPro" id="IPR012348">
    <property type="entry name" value="RNR-like"/>
</dbReference>
<evidence type="ECO:0000256" key="1">
    <source>
        <dbReference type="ARBA" id="ARBA00001962"/>
    </source>
</evidence>
<protein>
    <recommendedName>
        <fullName evidence="3">ribonucleoside-diphosphate reductase</fullName>
        <ecNumber evidence="3">1.17.4.1</ecNumber>
    </recommendedName>
</protein>
<reference evidence="9 10" key="1">
    <citation type="submission" date="2019-02" db="EMBL/GenBank/DDBJ databases">
        <title>Opniocepnalus argus genome.</title>
        <authorList>
            <person name="Zhou C."/>
            <person name="Xiao S."/>
        </authorList>
    </citation>
    <scope>NUCLEOTIDE SEQUENCE [LARGE SCALE GENOMIC DNA]</scope>
    <source>
        <strain evidence="9">OARG1902GOOAL</strain>
        <tissue evidence="9">Muscle</tissue>
    </source>
</reference>
<evidence type="ECO:0000256" key="6">
    <source>
        <dbReference type="ARBA" id="ARBA00023004"/>
    </source>
</evidence>
<dbReference type="GO" id="GO:0046872">
    <property type="term" value="F:metal ion binding"/>
    <property type="evidence" value="ECO:0007669"/>
    <property type="project" value="UniProtKB-KW"/>
</dbReference>
<dbReference type="GO" id="GO:0004748">
    <property type="term" value="F:ribonucleoside-diphosphate reductase activity, thioredoxin disulfide as acceptor"/>
    <property type="evidence" value="ECO:0007669"/>
    <property type="project" value="UniProtKB-EC"/>
</dbReference>
<dbReference type="PANTHER" id="PTHR23409">
    <property type="entry name" value="RIBONUCLEOSIDE-DIPHOSPHATE REDUCTASE SMALL CHAIN"/>
    <property type="match status" value="1"/>
</dbReference>
<keyword evidence="6" id="KW-0408">Iron</keyword>
<evidence type="ECO:0000313" key="9">
    <source>
        <dbReference type="EMBL" id="KAF3707413.1"/>
    </source>
</evidence>
<dbReference type="InterPro" id="IPR033909">
    <property type="entry name" value="RNR_small"/>
</dbReference>
<dbReference type="FunFam" id="1.10.620.20:FF:000004">
    <property type="entry name" value="Ribonucleoside-diphosphate reductase subunit M2 B"/>
    <property type="match status" value="1"/>
</dbReference>
<dbReference type="EC" id="1.17.4.1" evidence="3"/>
<keyword evidence="8" id="KW-1133">Transmembrane helix</keyword>
<dbReference type="InterPro" id="IPR000358">
    <property type="entry name" value="RNR_small_fam"/>
</dbReference>
<evidence type="ECO:0000256" key="2">
    <source>
        <dbReference type="ARBA" id="ARBA00009303"/>
    </source>
</evidence>
<dbReference type="EMBL" id="CM015712">
    <property type="protein sequence ID" value="KAF3707413.1"/>
    <property type="molecule type" value="Genomic_DNA"/>
</dbReference>
<keyword evidence="7" id="KW-0215">Deoxyribonucleotide synthesis</keyword>
<keyword evidence="4" id="KW-0479">Metal-binding</keyword>
<dbReference type="GO" id="GO:0009263">
    <property type="term" value="P:deoxyribonucleotide biosynthetic process"/>
    <property type="evidence" value="ECO:0007669"/>
    <property type="project" value="UniProtKB-KW"/>
</dbReference>
<dbReference type="InterPro" id="IPR030475">
    <property type="entry name" value="RNR_small_AS"/>
</dbReference>
<dbReference type="Pfam" id="PF00268">
    <property type="entry name" value="Ribonuc_red_sm"/>
    <property type="match status" value="1"/>
</dbReference>
<reference evidence="10" key="2">
    <citation type="submission" date="2019-02" db="EMBL/GenBank/DDBJ databases">
        <title>Opniocepnalus argus Var Kimnra genome.</title>
        <authorList>
            <person name="Zhou C."/>
            <person name="Xiao S."/>
        </authorList>
    </citation>
    <scope>NUCLEOTIDE SEQUENCE [LARGE SCALE GENOMIC DNA]</scope>
</reference>
<dbReference type="Gene3D" id="1.10.620.20">
    <property type="entry name" value="Ribonucleotide Reductase, subunit A"/>
    <property type="match status" value="1"/>
</dbReference>
<keyword evidence="8" id="KW-0812">Transmembrane</keyword>
<dbReference type="PROSITE" id="PS00368">
    <property type="entry name" value="RIBORED_SMALL"/>
    <property type="match status" value="1"/>
</dbReference>
<dbReference type="SUPFAM" id="SSF47240">
    <property type="entry name" value="Ferritin-like"/>
    <property type="match status" value="1"/>
</dbReference>
<comment type="cofactor">
    <cofactor evidence="1">
        <name>Fe cation</name>
        <dbReference type="ChEBI" id="CHEBI:24875"/>
    </cofactor>
</comment>
<dbReference type="AlphaFoldDB" id="A0A6G1QYL9"/>
<organism evidence="9 10">
    <name type="scientific">Channa argus</name>
    <name type="common">Northern snakehead</name>
    <name type="synonym">Ophicephalus argus</name>
    <dbReference type="NCBI Taxonomy" id="215402"/>
    <lineage>
        <taxon>Eukaryota</taxon>
        <taxon>Metazoa</taxon>
        <taxon>Chordata</taxon>
        <taxon>Craniata</taxon>
        <taxon>Vertebrata</taxon>
        <taxon>Euteleostomi</taxon>
        <taxon>Actinopterygii</taxon>
        <taxon>Neopterygii</taxon>
        <taxon>Teleostei</taxon>
        <taxon>Neoteleostei</taxon>
        <taxon>Acanthomorphata</taxon>
        <taxon>Anabantaria</taxon>
        <taxon>Anabantiformes</taxon>
        <taxon>Channoidei</taxon>
        <taxon>Channidae</taxon>
        <taxon>Channa</taxon>
    </lineage>
</organism>
<dbReference type="Proteomes" id="UP000503349">
    <property type="component" value="Chromosome 1"/>
</dbReference>
<gene>
    <name evidence="9" type="ORF">EXN66_Car000586</name>
</gene>
<keyword evidence="10" id="KW-1185">Reference proteome</keyword>
<evidence type="ECO:0000256" key="8">
    <source>
        <dbReference type="SAM" id="Phobius"/>
    </source>
</evidence>
<evidence type="ECO:0000256" key="7">
    <source>
        <dbReference type="ARBA" id="ARBA00023116"/>
    </source>
</evidence>
<dbReference type="CDD" id="cd01049">
    <property type="entry name" value="RNRR2"/>
    <property type="match status" value="1"/>
</dbReference>
<comment type="similarity">
    <text evidence="2">Belongs to the ribonucleoside diphosphate reductase small chain family.</text>
</comment>
<sequence length="352" mass="41057">MDVTNMKELFDNVKDPKGFKYEDRKSPNDSEAEPLLRDNPRRFVIFPIQYPEIWKMYKQAQASFWTVEEVDLSKDLVHWDRLKPEEKYFISHVLAFFAASDGIVNENLVQRFSQEVQIPEARSFYSFQILIETVHSEMYSMLINTYIRDLKERDYLFNAIQTMPCVKRKADWALQWINDCKSTFGERIVAFAAVEGIFFSGSFAAIYWLKKRGLMPGLTYSNELISRDEGLHCTFACLLYSYLVNKPSENRVKDIITKAVGIEQEFLTEALPVDLIGINSCLMKQYIEFVADRLLTDLGLAKVYQAENPFDFMESISLEGKTNFFEKRVGEYQRFGVMSNTVNYEFTLDADF</sequence>
<evidence type="ECO:0000256" key="4">
    <source>
        <dbReference type="ARBA" id="ARBA00022723"/>
    </source>
</evidence>
<dbReference type="GO" id="GO:0005829">
    <property type="term" value="C:cytosol"/>
    <property type="evidence" value="ECO:0007669"/>
    <property type="project" value="TreeGrafter"/>
</dbReference>
<evidence type="ECO:0000313" key="10">
    <source>
        <dbReference type="Proteomes" id="UP000503349"/>
    </source>
</evidence>
<dbReference type="InterPro" id="IPR009078">
    <property type="entry name" value="Ferritin-like_SF"/>
</dbReference>
<keyword evidence="8" id="KW-0472">Membrane</keyword>
<evidence type="ECO:0000256" key="5">
    <source>
        <dbReference type="ARBA" id="ARBA00023002"/>
    </source>
</evidence>
<evidence type="ECO:0000256" key="3">
    <source>
        <dbReference type="ARBA" id="ARBA00012274"/>
    </source>
</evidence>
<proteinExistence type="inferred from homology"/>
<name>A0A6G1QYL9_CHAAH</name>
<keyword evidence="5" id="KW-0560">Oxidoreductase</keyword>